<feature type="domain" description="Ketoreductase" evidence="1">
    <location>
        <begin position="328"/>
        <end position="504"/>
    </location>
</feature>
<organism evidence="3 4">
    <name type="scientific">Botrytis hyacinthi</name>
    <dbReference type="NCBI Taxonomy" id="278943"/>
    <lineage>
        <taxon>Eukaryota</taxon>
        <taxon>Fungi</taxon>
        <taxon>Dikarya</taxon>
        <taxon>Ascomycota</taxon>
        <taxon>Pezizomycotina</taxon>
        <taxon>Leotiomycetes</taxon>
        <taxon>Helotiales</taxon>
        <taxon>Sclerotiniaceae</taxon>
        <taxon>Botrytis</taxon>
    </lineage>
</organism>
<dbReference type="GO" id="GO:0016491">
    <property type="term" value="F:oxidoreductase activity"/>
    <property type="evidence" value="ECO:0007669"/>
    <property type="project" value="InterPro"/>
</dbReference>
<dbReference type="InterPro" id="IPR036291">
    <property type="entry name" value="NAD(P)-bd_dom_sf"/>
</dbReference>
<dbReference type="GO" id="GO:0004312">
    <property type="term" value="F:fatty acid synthase activity"/>
    <property type="evidence" value="ECO:0007669"/>
    <property type="project" value="TreeGrafter"/>
</dbReference>
<dbReference type="Gene3D" id="3.40.50.720">
    <property type="entry name" value="NAD(P)-binding Rossmann-like Domain"/>
    <property type="match status" value="1"/>
</dbReference>
<evidence type="ECO:0000313" key="3">
    <source>
        <dbReference type="EMBL" id="TGO34128.1"/>
    </source>
</evidence>
<dbReference type="Gene3D" id="3.90.180.10">
    <property type="entry name" value="Medium-chain alcohol dehydrogenases, catalytic domain"/>
    <property type="match status" value="1"/>
</dbReference>
<dbReference type="PANTHER" id="PTHR43775:SF29">
    <property type="entry name" value="ASPERFURANONE POLYKETIDE SYNTHASE AFOG-RELATED"/>
    <property type="match status" value="1"/>
</dbReference>
<protein>
    <submittedName>
        <fullName evidence="3">Uncharacterized protein</fullName>
    </submittedName>
</protein>
<dbReference type="Proteomes" id="UP000297814">
    <property type="component" value="Unassembled WGS sequence"/>
</dbReference>
<dbReference type="EMBL" id="PQXK01000211">
    <property type="protein sequence ID" value="TGO34128.1"/>
    <property type="molecule type" value="Genomic_DNA"/>
</dbReference>
<name>A0A4Z1GDG5_9HELO</name>
<dbReference type="InterPro" id="IPR057326">
    <property type="entry name" value="KR_dom"/>
</dbReference>
<evidence type="ECO:0000313" key="4">
    <source>
        <dbReference type="Proteomes" id="UP000297814"/>
    </source>
</evidence>
<dbReference type="AlphaFoldDB" id="A0A4Z1GDG5"/>
<dbReference type="SMART" id="SM00829">
    <property type="entry name" value="PKS_ER"/>
    <property type="match status" value="1"/>
</dbReference>
<keyword evidence="4" id="KW-1185">Reference proteome</keyword>
<comment type="caution">
    <text evidence="3">The sequence shown here is derived from an EMBL/GenBank/DDBJ whole genome shotgun (WGS) entry which is preliminary data.</text>
</comment>
<dbReference type="SUPFAM" id="SSF50129">
    <property type="entry name" value="GroES-like"/>
    <property type="match status" value="1"/>
</dbReference>
<feature type="domain" description="Enoyl reductase (ER)" evidence="2">
    <location>
        <begin position="1"/>
        <end position="304"/>
    </location>
</feature>
<dbReference type="GO" id="GO:0006633">
    <property type="term" value="P:fatty acid biosynthetic process"/>
    <property type="evidence" value="ECO:0007669"/>
    <property type="project" value="TreeGrafter"/>
</dbReference>
<dbReference type="InterPro" id="IPR013968">
    <property type="entry name" value="PKS_KR"/>
</dbReference>
<dbReference type="Pfam" id="PF08240">
    <property type="entry name" value="ADH_N"/>
    <property type="match status" value="1"/>
</dbReference>
<dbReference type="GO" id="GO:0044550">
    <property type="term" value="P:secondary metabolite biosynthetic process"/>
    <property type="evidence" value="ECO:0007669"/>
    <property type="project" value="TreeGrafter"/>
</dbReference>
<dbReference type="InterPro" id="IPR011032">
    <property type="entry name" value="GroES-like_sf"/>
</dbReference>
<gene>
    <name evidence="3" type="ORF">BHYA_0211g00120</name>
</gene>
<sequence length="512" mass="55359">MLDSFQWEEESKSDTVALALDEIQVEFNAVGLNFKDLLVALGQEPALYLGLECTGIVKQVGLYAAGHFRPGDRVCCFTNGCLRTFLRRNMKAAFKIPREIPDSTAAGFGLVFGTAYYALLRVARIQVEESVLIHSGAGGLGQACIQLSKLLHAKIFTTVSTAKKKQILVEHYAIPKEQIFSSRSSTFVSGFDTLANVKGVDIIVNSPAGEALRCSSQCISPFGRFLEVGKKDIYNFGHLDIYMFAGNVSFGAIDFFHIMQEELELLKEIIGPVLDLLVAAYTGSEVEHASRSLESGKSLGKIVIELQAGDNVLMFPSNEPAWKFDPDSSYIISGGLGGIGRRIVRWMVNRSAKNLTLLSRSGGNTAAAKHLVEDLTNQGICVATPSYDVDDKDALGDALLQCKDMPAIGGCIQASMVLQDSSFEGMDINKFHAATKSKVDGSWNLHTLLPSGMDFFVILSSIAGIIGSFGQSNHCAGNTYQDGLADYRISNGQKAISLDLAGIFDIGYIAEL</sequence>
<proteinExistence type="predicted"/>
<dbReference type="SUPFAM" id="SSF51735">
    <property type="entry name" value="NAD(P)-binding Rossmann-fold domains"/>
    <property type="match status" value="2"/>
</dbReference>
<dbReference type="Pfam" id="PF13602">
    <property type="entry name" value="ADH_zinc_N_2"/>
    <property type="match status" value="1"/>
</dbReference>
<dbReference type="InterPro" id="IPR013154">
    <property type="entry name" value="ADH-like_N"/>
</dbReference>
<dbReference type="CDD" id="cd05195">
    <property type="entry name" value="enoyl_red"/>
    <property type="match status" value="1"/>
</dbReference>
<dbReference type="PANTHER" id="PTHR43775">
    <property type="entry name" value="FATTY ACID SYNTHASE"/>
    <property type="match status" value="1"/>
</dbReference>
<dbReference type="InterPro" id="IPR050091">
    <property type="entry name" value="PKS_NRPS_Biosynth_Enz"/>
</dbReference>
<evidence type="ECO:0000259" key="2">
    <source>
        <dbReference type="SMART" id="SM00829"/>
    </source>
</evidence>
<dbReference type="Pfam" id="PF08659">
    <property type="entry name" value="KR"/>
    <property type="match status" value="1"/>
</dbReference>
<reference evidence="3 4" key="1">
    <citation type="submission" date="2017-12" db="EMBL/GenBank/DDBJ databases">
        <title>Comparative genomics of Botrytis spp.</title>
        <authorList>
            <person name="Valero-Jimenez C.A."/>
            <person name="Tapia P."/>
            <person name="Veloso J."/>
            <person name="Silva-Moreno E."/>
            <person name="Staats M."/>
            <person name="Valdes J.H."/>
            <person name="Van Kan J.A.L."/>
        </authorList>
    </citation>
    <scope>NUCLEOTIDE SEQUENCE [LARGE SCALE GENOMIC DNA]</scope>
    <source>
        <strain evidence="3 4">Bh0001</strain>
    </source>
</reference>
<dbReference type="SMART" id="SM00822">
    <property type="entry name" value="PKS_KR"/>
    <property type="match status" value="1"/>
</dbReference>
<dbReference type="InterPro" id="IPR020843">
    <property type="entry name" value="ER"/>
</dbReference>
<evidence type="ECO:0000259" key="1">
    <source>
        <dbReference type="SMART" id="SM00822"/>
    </source>
</evidence>
<accession>A0A4Z1GDG5</accession>